<dbReference type="PANTHER" id="PTHR43687:SF1">
    <property type="entry name" value="FERREDOXIN III"/>
    <property type="match status" value="1"/>
</dbReference>
<dbReference type="InterPro" id="IPR017900">
    <property type="entry name" value="4Fe4S_Fe_S_CS"/>
</dbReference>
<dbReference type="PANTHER" id="PTHR43687">
    <property type="entry name" value="ADENYLYLSULFATE REDUCTASE, BETA SUBUNIT"/>
    <property type="match status" value="1"/>
</dbReference>
<dbReference type="GO" id="GO:0046872">
    <property type="term" value="F:metal ion binding"/>
    <property type="evidence" value="ECO:0007669"/>
    <property type="project" value="UniProtKB-KW"/>
</dbReference>
<evidence type="ECO:0000313" key="7">
    <source>
        <dbReference type="EMBL" id="SFV59003.1"/>
    </source>
</evidence>
<dbReference type="Pfam" id="PF12838">
    <property type="entry name" value="Fer4_7"/>
    <property type="match status" value="1"/>
</dbReference>
<keyword evidence="4" id="KW-0408">Iron</keyword>
<evidence type="ECO:0000256" key="1">
    <source>
        <dbReference type="ARBA" id="ARBA00022485"/>
    </source>
</evidence>
<evidence type="ECO:0000256" key="4">
    <source>
        <dbReference type="ARBA" id="ARBA00023004"/>
    </source>
</evidence>
<dbReference type="Gene3D" id="3.30.70.20">
    <property type="match status" value="2"/>
</dbReference>
<dbReference type="AlphaFoldDB" id="A0A1W1BZT0"/>
<sequence length="170" mass="19228">MKRRELFGFLSSSVKEVVREKKEESVVLRPPYYSDINAFATECQNCEGQCVSLCQEHIIKIGEDKTPYLDFSKRGCTYCDACALACPSDVLLLENKHLIESDIIINRDKCYSWQGVMCFSCKDPCHDNAIDFQAMFMPEINNKCTSCGFCISRCPADAIDIKTKVNSCDT</sequence>
<dbReference type="PROSITE" id="PS51379">
    <property type="entry name" value="4FE4S_FER_2"/>
    <property type="match status" value="3"/>
</dbReference>
<dbReference type="InterPro" id="IPR017896">
    <property type="entry name" value="4Fe4S_Fe-S-bd"/>
</dbReference>
<dbReference type="SUPFAM" id="SSF54862">
    <property type="entry name" value="4Fe-4S ferredoxins"/>
    <property type="match status" value="1"/>
</dbReference>
<protein>
    <submittedName>
        <fullName evidence="7">Ferredoxin-type protein NapF (Periplasmic nitrate reductase)</fullName>
    </submittedName>
</protein>
<dbReference type="GO" id="GO:0051539">
    <property type="term" value="F:4 iron, 4 sulfur cluster binding"/>
    <property type="evidence" value="ECO:0007669"/>
    <property type="project" value="UniProtKB-KW"/>
</dbReference>
<dbReference type="EMBL" id="FPHH01000052">
    <property type="protein sequence ID" value="SFV59003.1"/>
    <property type="molecule type" value="Genomic_DNA"/>
</dbReference>
<feature type="domain" description="4Fe-4S ferredoxin-type" evidence="6">
    <location>
        <begin position="32"/>
        <end position="64"/>
    </location>
</feature>
<proteinExistence type="predicted"/>
<keyword evidence="2" id="KW-0479">Metal-binding</keyword>
<keyword evidence="5" id="KW-0411">Iron-sulfur</keyword>
<organism evidence="7">
    <name type="scientific">hydrothermal vent metagenome</name>
    <dbReference type="NCBI Taxonomy" id="652676"/>
    <lineage>
        <taxon>unclassified sequences</taxon>
        <taxon>metagenomes</taxon>
        <taxon>ecological metagenomes</taxon>
    </lineage>
</organism>
<feature type="domain" description="4Fe-4S ferredoxin-type" evidence="6">
    <location>
        <begin position="136"/>
        <end position="164"/>
    </location>
</feature>
<dbReference type="Pfam" id="PF00037">
    <property type="entry name" value="Fer4"/>
    <property type="match status" value="1"/>
</dbReference>
<dbReference type="InterPro" id="IPR050572">
    <property type="entry name" value="Fe-S_Ferredoxin"/>
</dbReference>
<evidence type="ECO:0000259" key="6">
    <source>
        <dbReference type="PROSITE" id="PS51379"/>
    </source>
</evidence>
<accession>A0A1W1BZT0</accession>
<evidence type="ECO:0000256" key="5">
    <source>
        <dbReference type="ARBA" id="ARBA00023014"/>
    </source>
</evidence>
<evidence type="ECO:0000256" key="3">
    <source>
        <dbReference type="ARBA" id="ARBA00022737"/>
    </source>
</evidence>
<dbReference type="PROSITE" id="PS00198">
    <property type="entry name" value="4FE4S_FER_1"/>
    <property type="match status" value="2"/>
</dbReference>
<feature type="domain" description="4Fe-4S ferredoxin-type" evidence="6">
    <location>
        <begin position="65"/>
        <end position="96"/>
    </location>
</feature>
<keyword evidence="3" id="KW-0677">Repeat</keyword>
<reference evidence="7" key="1">
    <citation type="submission" date="2016-10" db="EMBL/GenBank/DDBJ databases">
        <authorList>
            <person name="de Groot N.N."/>
        </authorList>
    </citation>
    <scope>NUCLEOTIDE SEQUENCE</scope>
</reference>
<name>A0A1W1BZT0_9ZZZZ</name>
<dbReference type="InterPro" id="IPR004496">
    <property type="entry name" value="NapF"/>
</dbReference>
<keyword evidence="1" id="KW-0004">4Fe-4S</keyword>
<gene>
    <name evidence="7" type="ORF">MNB_SM-5-971</name>
</gene>
<dbReference type="CDD" id="cd10564">
    <property type="entry name" value="NapF_like"/>
    <property type="match status" value="1"/>
</dbReference>
<evidence type="ECO:0000256" key="2">
    <source>
        <dbReference type="ARBA" id="ARBA00022723"/>
    </source>
</evidence>